<comment type="caution">
    <text evidence="2">The sequence shown here is derived from an EMBL/GenBank/DDBJ whole genome shotgun (WGS) entry which is preliminary data.</text>
</comment>
<reference evidence="2 3" key="1">
    <citation type="journal article" date="2019" name="Genome Biol. Evol.">
        <title>Insights into the evolution of the New World diploid cottons (Gossypium, subgenus Houzingenia) based on genome sequencing.</title>
        <authorList>
            <person name="Grover C.E."/>
            <person name="Arick M.A. 2nd"/>
            <person name="Thrash A."/>
            <person name="Conover J.L."/>
            <person name="Sanders W.S."/>
            <person name="Peterson D.G."/>
            <person name="Frelichowski J.E."/>
            <person name="Scheffler J.A."/>
            <person name="Scheffler B.E."/>
            <person name="Wendel J.F."/>
        </authorList>
    </citation>
    <scope>NUCLEOTIDE SEQUENCE [LARGE SCALE GENOMIC DNA]</scope>
    <source>
        <strain evidence="2">1</strain>
        <tissue evidence="2">Leaf</tissue>
    </source>
</reference>
<name>A0A7J9KIX0_GOSSC</name>
<evidence type="ECO:0000259" key="1">
    <source>
        <dbReference type="Pfam" id="PF13456"/>
    </source>
</evidence>
<evidence type="ECO:0000313" key="3">
    <source>
        <dbReference type="Proteomes" id="UP000593576"/>
    </source>
</evidence>
<accession>A0A7J9KIX0</accession>
<sequence>MGLKDLQIIGDSKTIIKKCQSSEQDRSTIGAIIKDIQEIKTIFNSIDFCYIPRTENIYAHLVATEALKKGEGHYLVGAVPNIVRRAVERERPRYQN</sequence>
<dbReference type="Proteomes" id="UP000593576">
    <property type="component" value="Unassembled WGS sequence"/>
</dbReference>
<protein>
    <recommendedName>
        <fullName evidence="1">RNase H type-1 domain-containing protein</fullName>
    </recommendedName>
</protein>
<dbReference type="OrthoDB" id="994024at2759"/>
<dbReference type="InterPro" id="IPR002156">
    <property type="entry name" value="RNaseH_domain"/>
</dbReference>
<dbReference type="InterPro" id="IPR036397">
    <property type="entry name" value="RNaseH_sf"/>
</dbReference>
<keyword evidence="3" id="KW-1185">Reference proteome</keyword>
<gene>
    <name evidence="2" type="ORF">Goshw_000983</name>
</gene>
<proteinExistence type="predicted"/>
<dbReference type="Pfam" id="PF13456">
    <property type="entry name" value="RVT_3"/>
    <property type="match status" value="1"/>
</dbReference>
<dbReference type="GO" id="GO:0003676">
    <property type="term" value="F:nucleic acid binding"/>
    <property type="evidence" value="ECO:0007669"/>
    <property type="project" value="InterPro"/>
</dbReference>
<evidence type="ECO:0000313" key="2">
    <source>
        <dbReference type="EMBL" id="MBA0846370.1"/>
    </source>
</evidence>
<dbReference type="Gene3D" id="3.30.420.10">
    <property type="entry name" value="Ribonuclease H-like superfamily/Ribonuclease H"/>
    <property type="match status" value="1"/>
</dbReference>
<feature type="domain" description="RNase H type-1" evidence="1">
    <location>
        <begin position="2"/>
        <end position="66"/>
    </location>
</feature>
<organism evidence="2 3">
    <name type="scientific">Gossypium schwendimanii</name>
    <name type="common">Cotton</name>
    <dbReference type="NCBI Taxonomy" id="34291"/>
    <lineage>
        <taxon>Eukaryota</taxon>
        <taxon>Viridiplantae</taxon>
        <taxon>Streptophyta</taxon>
        <taxon>Embryophyta</taxon>
        <taxon>Tracheophyta</taxon>
        <taxon>Spermatophyta</taxon>
        <taxon>Magnoliopsida</taxon>
        <taxon>eudicotyledons</taxon>
        <taxon>Gunneridae</taxon>
        <taxon>Pentapetalae</taxon>
        <taxon>rosids</taxon>
        <taxon>malvids</taxon>
        <taxon>Malvales</taxon>
        <taxon>Malvaceae</taxon>
        <taxon>Malvoideae</taxon>
        <taxon>Gossypium</taxon>
    </lineage>
</organism>
<dbReference type="AlphaFoldDB" id="A0A7J9KIX0"/>
<dbReference type="EMBL" id="JABFAF010000001">
    <property type="protein sequence ID" value="MBA0846370.1"/>
    <property type="molecule type" value="Genomic_DNA"/>
</dbReference>
<dbReference type="GO" id="GO:0004523">
    <property type="term" value="F:RNA-DNA hybrid ribonuclease activity"/>
    <property type="evidence" value="ECO:0007669"/>
    <property type="project" value="InterPro"/>
</dbReference>